<dbReference type="OrthoDB" id="727155at2"/>
<sequence>MAQLVTTRISIDGNAVAQISSFQLNQGIFGHHTFRLVCPAESIDGTSGGVFQSSKNLMGATIAVQVMSGAPGGGQLQFVGLITQVETARFSGYLGDVVITGYSPTIIMDSGPHCKSWEKKAVKNIAQDVLKFFPQNLLQPKIAPLYPETLSYTVQYKETAWQFLSRLCATYGEWLYYDGQKLIIGAPAGDKSSELVYGSDLSRFNMALQVRPSNMQMMAYDYMNHKVYTSTPEGIESKAGLNDLGKHALQVSNAVYASQPKIWNNHFLTNKKQLDDVVAIRSAMQSSNHVRFNGSSDHPGVSVGGKITVRGQNVFDLSSESYGDYTVIGVNHFFDGQGNYTNDFVAIPASVKLPPAGIYGEPVSETQSAIITDNYDPKGLGRVRVKFHWMNGSEKTPWIRVTSPHGGGGKGMFFIPEVGEEVIVGFEGDSAVKPYIIGTVYHGQANNTFSNGGNDVKALQTRSGNKIVMNDAAGSVFVEDKDGNSMLIDGAGKIDVLSKEEISMTCGESKIVMKKDGTITITGKTITSTASDEGKIVSGGASVTLTSSGAKANLSGTDSTVNGNKSVVVNGNTSATLSSSKVSVNGSADVGITGGLVKINS</sequence>
<dbReference type="Gene3D" id="4.10.220.110">
    <property type="match status" value="1"/>
</dbReference>
<keyword evidence="3" id="KW-1185">Reference proteome</keyword>
<dbReference type="InterPro" id="IPR037026">
    <property type="entry name" value="Vgr_OB-fold_dom_sf"/>
</dbReference>
<dbReference type="Pfam" id="PF05954">
    <property type="entry name" value="Phage_GPD"/>
    <property type="match status" value="1"/>
</dbReference>
<dbReference type="Pfam" id="PF04717">
    <property type="entry name" value="Phage_base_V"/>
    <property type="match status" value="1"/>
</dbReference>
<dbReference type="SUPFAM" id="SSF69279">
    <property type="entry name" value="Phage tail proteins"/>
    <property type="match status" value="2"/>
</dbReference>
<evidence type="ECO:0000313" key="2">
    <source>
        <dbReference type="EMBL" id="SIT18483.1"/>
    </source>
</evidence>
<dbReference type="AlphaFoldDB" id="A0A1N7Q6K6"/>
<protein>
    <submittedName>
        <fullName evidence="2">Uncharacterized conserved protein, implicated in type VI secretion and phage assembly</fullName>
    </submittedName>
</protein>
<accession>A0A1N7Q6K6</accession>
<reference evidence="3" key="1">
    <citation type="submission" date="2017-01" db="EMBL/GenBank/DDBJ databases">
        <authorList>
            <person name="Varghese N."/>
            <person name="Submissions S."/>
        </authorList>
    </citation>
    <scope>NUCLEOTIDE SEQUENCE [LARGE SCALE GENOMIC DNA]</scope>
    <source>
        <strain evidence="3">DSM 21054</strain>
    </source>
</reference>
<feature type="domain" description="Gp5/Type VI secretion system Vgr protein OB-fold" evidence="1">
    <location>
        <begin position="368"/>
        <end position="441"/>
    </location>
</feature>
<evidence type="ECO:0000313" key="3">
    <source>
        <dbReference type="Proteomes" id="UP000186917"/>
    </source>
</evidence>
<dbReference type="Gene3D" id="2.40.50.230">
    <property type="entry name" value="Gp5 N-terminal domain"/>
    <property type="match status" value="1"/>
</dbReference>
<name>A0A1N7Q6K6_9BACT</name>
<evidence type="ECO:0000259" key="1">
    <source>
        <dbReference type="Pfam" id="PF04717"/>
    </source>
</evidence>
<dbReference type="InterPro" id="IPR006531">
    <property type="entry name" value="Gp5/Vgr_OB"/>
</dbReference>
<dbReference type="Gene3D" id="2.30.110.50">
    <property type="match status" value="1"/>
</dbReference>
<organism evidence="2 3">
    <name type="scientific">Filimonas lacunae</name>
    <dbReference type="NCBI Taxonomy" id="477680"/>
    <lineage>
        <taxon>Bacteria</taxon>
        <taxon>Pseudomonadati</taxon>
        <taxon>Bacteroidota</taxon>
        <taxon>Chitinophagia</taxon>
        <taxon>Chitinophagales</taxon>
        <taxon>Chitinophagaceae</taxon>
        <taxon>Filimonas</taxon>
    </lineage>
</organism>
<dbReference type="STRING" id="477680.SAMN05421788_104444"/>
<dbReference type="RefSeq" id="WP_076379751.1">
    <property type="nucleotide sequence ID" value="NZ_AP017422.1"/>
</dbReference>
<proteinExistence type="predicted"/>
<dbReference type="Gene3D" id="3.55.50.10">
    <property type="entry name" value="Baseplate protein-like domains"/>
    <property type="match status" value="1"/>
</dbReference>
<gene>
    <name evidence="2" type="ORF">SAMN05421788_104444</name>
</gene>
<dbReference type="EMBL" id="FTOR01000004">
    <property type="protein sequence ID" value="SIT18483.1"/>
    <property type="molecule type" value="Genomic_DNA"/>
</dbReference>
<dbReference type="SUPFAM" id="SSF69255">
    <property type="entry name" value="gp5 N-terminal domain-like"/>
    <property type="match status" value="1"/>
</dbReference>
<dbReference type="Proteomes" id="UP000186917">
    <property type="component" value="Unassembled WGS sequence"/>
</dbReference>